<dbReference type="PANTHER" id="PTHR43792:SF1">
    <property type="entry name" value="N-ACETYLTRANSFERASE DOMAIN-CONTAINING PROTEIN"/>
    <property type="match status" value="1"/>
</dbReference>
<dbReference type="Gene3D" id="3.40.630.30">
    <property type="match status" value="1"/>
</dbReference>
<gene>
    <name evidence="2" type="ORF">HMPREF9488_02020</name>
</gene>
<dbReference type="InterPro" id="IPR016181">
    <property type="entry name" value="Acyl_CoA_acyltransferase"/>
</dbReference>
<reference evidence="2 3" key="1">
    <citation type="submission" date="2010-12" db="EMBL/GenBank/DDBJ databases">
        <title>The Genome Sequence of Coprobacillus sp. strain 29_1.</title>
        <authorList>
            <consortium name="The Broad Institute Genome Sequencing Platform"/>
            <person name="Earl A."/>
            <person name="Ward D."/>
            <person name="Feldgarden M."/>
            <person name="Gevers D."/>
            <person name="Daigneault M."/>
            <person name="Sibley C.D."/>
            <person name="White A."/>
            <person name="Strauss J."/>
            <person name="Allen-Vercoe E."/>
            <person name="Young S.K."/>
            <person name="Zeng Q."/>
            <person name="Gargeya S."/>
            <person name="Fitzgerald M."/>
            <person name="Haas B."/>
            <person name="Abouelleil A."/>
            <person name="Alvarado L."/>
            <person name="Arachchi H.M."/>
            <person name="Berlin A."/>
            <person name="Brown A."/>
            <person name="Chapman S.B."/>
            <person name="Chen Z."/>
            <person name="Dunbar C."/>
            <person name="Freedman E."/>
            <person name="Gearin G."/>
            <person name="Gellesch M."/>
            <person name="Goldberg J."/>
            <person name="Griggs A."/>
            <person name="Gujja S."/>
            <person name="Heilman E."/>
            <person name="Heiman D."/>
            <person name="Howarth C."/>
            <person name="Larson L."/>
            <person name="Lui A."/>
            <person name="MacDonald P.J.P."/>
            <person name="Mehta T."/>
            <person name="Montmayeur A."/>
            <person name="Murphy C."/>
            <person name="Neiman D."/>
            <person name="Pearson M."/>
            <person name="Priest M."/>
            <person name="Roberts A."/>
            <person name="Saif S."/>
            <person name="Shea T."/>
            <person name="Shenoy N."/>
            <person name="Sisk P."/>
            <person name="Stolte C."/>
            <person name="Sykes S."/>
            <person name="White J."/>
            <person name="Yandava C."/>
            <person name="Nusbaum C."/>
            <person name="Birren B."/>
        </authorList>
    </citation>
    <scope>NUCLEOTIDE SEQUENCE [LARGE SCALE GENOMIC DNA]</scope>
    <source>
        <strain evidence="2 3">29_1</strain>
    </source>
</reference>
<comment type="caution">
    <text evidence="2">The sequence shown here is derived from an EMBL/GenBank/DDBJ whole genome shotgun (WGS) entry which is preliminary data.</text>
</comment>
<protein>
    <recommendedName>
        <fullName evidence="1">N-acetyltransferase domain-containing protein</fullName>
    </recommendedName>
</protein>
<dbReference type="InterPro" id="IPR000182">
    <property type="entry name" value="GNAT_dom"/>
</dbReference>
<dbReference type="STRING" id="100884.GCA_000269565_02120"/>
<dbReference type="PROSITE" id="PS51186">
    <property type="entry name" value="GNAT"/>
    <property type="match status" value="1"/>
</dbReference>
<dbReference type="OrthoDB" id="9785602at2"/>
<feature type="domain" description="N-acetyltransferase" evidence="1">
    <location>
        <begin position="6"/>
        <end position="169"/>
    </location>
</feature>
<dbReference type="GO" id="GO:0016747">
    <property type="term" value="F:acyltransferase activity, transferring groups other than amino-acyl groups"/>
    <property type="evidence" value="ECO:0007669"/>
    <property type="project" value="InterPro"/>
</dbReference>
<dbReference type="Proteomes" id="UP000003157">
    <property type="component" value="Unassembled WGS sequence"/>
</dbReference>
<dbReference type="InterPro" id="IPR051531">
    <property type="entry name" value="N-acetyltransferase"/>
</dbReference>
<dbReference type="RefSeq" id="WP_008789120.1">
    <property type="nucleotide sequence ID" value="NZ_AKCB01000001.1"/>
</dbReference>
<evidence type="ECO:0000259" key="1">
    <source>
        <dbReference type="PROSITE" id="PS51186"/>
    </source>
</evidence>
<evidence type="ECO:0000313" key="3">
    <source>
        <dbReference type="Proteomes" id="UP000003157"/>
    </source>
</evidence>
<name>E7GB79_9FIRM</name>
<evidence type="ECO:0000313" key="2">
    <source>
        <dbReference type="EMBL" id="EFW04614.1"/>
    </source>
</evidence>
<keyword evidence="3" id="KW-1185">Reference proteome</keyword>
<dbReference type="GeneID" id="78229959"/>
<organism evidence="2 3">
    <name type="scientific">Coprobacillus cateniformis</name>
    <dbReference type="NCBI Taxonomy" id="100884"/>
    <lineage>
        <taxon>Bacteria</taxon>
        <taxon>Bacillati</taxon>
        <taxon>Bacillota</taxon>
        <taxon>Erysipelotrichia</taxon>
        <taxon>Erysipelotrichales</taxon>
        <taxon>Coprobacillaceae</taxon>
        <taxon>Coprobacillus</taxon>
    </lineage>
</organism>
<accession>E7GB79</accession>
<dbReference type="PANTHER" id="PTHR43792">
    <property type="entry name" value="GNAT FAMILY, PUTATIVE (AFU_ORTHOLOGUE AFUA_3G00765)-RELATED-RELATED"/>
    <property type="match status" value="1"/>
</dbReference>
<dbReference type="eggNOG" id="COG1670">
    <property type="taxonomic scope" value="Bacteria"/>
</dbReference>
<proteinExistence type="predicted"/>
<sequence>MKTERLLIRRFTPNDWEDLYEYLSQEDVVKYEPYDVFTKEQSKEEAIKRSKSQNFWAVCLLGSGKVIGNIYLEKQGFETWELGYVFNKKYQGKGYATEAAKALIDDIFMNHHAHRILAMCNPLNTASWKLMERLNMRREAHHIKNNWFFKDENGSPIWQDTYKYAILKEEWQTDYK</sequence>
<dbReference type="Pfam" id="PF13302">
    <property type="entry name" value="Acetyltransf_3"/>
    <property type="match status" value="1"/>
</dbReference>
<dbReference type="EMBL" id="ADKX01000034">
    <property type="protein sequence ID" value="EFW04614.1"/>
    <property type="molecule type" value="Genomic_DNA"/>
</dbReference>
<dbReference type="AlphaFoldDB" id="E7GB79"/>
<dbReference type="CDD" id="cd04301">
    <property type="entry name" value="NAT_SF"/>
    <property type="match status" value="1"/>
</dbReference>
<dbReference type="SUPFAM" id="SSF55729">
    <property type="entry name" value="Acyl-CoA N-acyltransferases (Nat)"/>
    <property type="match status" value="1"/>
</dbReference>
<dbReference type="HOGENOM" id="CLU_013985_3_6_9"/>